<dbReference type="RefSeq" id="WP_010264845.1">
    <property type="nucleotide sequence ID" value="NZ_CAEG01000015.1"/>
</dbReference>
<dbReference type="Proteomes" id="UP000183253">
    <property type="component" value="Unassembled WGS sequence"/>
</dbReference>
<organism evidence="1 2">
    <name type="scientific">Alistipes timonensis JC136</name>
    <dbReference type="NCBI Taxonomy" id="1033731"/>
    <lineage>
        <taxon>Bacteria</taxon>
        <taxon>Pseudomonadati</taxon>
        <taxon>Bacteroidota</taxon>
        <taxon>Bacteroidia</taxon>
        <taxon>Bacteroidales</taxon>
        <taxon>Rikenellaceae</taxon>
        <taxon>Alistipes</taxon>
    </lineage>
</organism>
<dbReference type="Gene3D" id="3.60.15.10">
    <property type="entry name" value="Ribonuclease Z/Hydroxyacylglutathione hydrolase-like"/>
    <property type="match status" value="1"/>
</dbReference>
<accession>A0A1H4EUK6</accession>
<dbReference type="AlphaFoldDB" id="A0A1H4EUK6"/>
<dbReference type="InterPro" id="IPR036866">
    <property type="entry name" value="RibonucZ/Hydroxyglut_hydro"/>
</dbReference>
<dbReference type="OrthoDB" id="9761531at2"/>
<dbReference type="EMBL" id="FNRI01000008">
    <property type="protein sequence ID" value="SEA88280.1"/>
    <property type="molecule type" value="Genomic_DNA"/>
</dbReference>
<dbReference type="STRING" id="1033731.SAMN05444145_10872"/>
<keyword evidence="2" id="KW-1185">Reference proteome</keyword>
<protein>
    <recommendedName>
        <fullName evidence="3">Metal-dependent hydrolase, beta-lactamase superfamily II</fullName>
    </recommendedName>
</protein>
<reference evidence="1 2" key="1">
    <citation type="submission" date="2016-10" db="EMBL/GenBank/DDBJ databases">
        <authorList>
            <person name="de Groot N.N."/>
        </authorList>
    </citation>
    <scope>NUCLEOTIDE SEQUENCE [LARGE SCALE GENOMIC DNA]</scope>
    <source>
        <strain evidence="1 2">DSM 25383</strain>
    </source>
</reference>
<evidence type="ECO:0000313" key="1">
    <source>
        <dbReference type="EMBL" id="SEA88280.1"/>
    </source>
</evidence>
<dbReference type="PROSITE" id="PS51257">
    <property type="entry name" value="PROKAR_LIPOPROTEIN"/>
    <property type="match status" value="1"/>
</dbReference>
<evidence type="ECO:0008006" key="3">
    <source>
        <dbReference type="Google" id="ProtNLM"/>
    </source>
</evidence>
<dbReference type="PANTHER" id="PTHR30619:SF1">
    <property type="entry name" value="RECOMBINATION PROTEIN 2"/>
    <property type="match status" value="1"/>
</dbReference>
<proteinExistence type="predicted"/>
<dbReference type="PANTHER" id="PTHR30619">
    <property type="entry name" value="DNA INTERNALIZATION/COMPETENCE PROTEIN COMEC/REC2"/>
    <property type="match status" value="1"/>
</dbReference>
<dbReference type="InterPro" id="IPR052159">
    <property type="entry name" value="Competence_DNA_uptake"/>
</dbReference>
<sequence length="413" mass="46016">MKKARIFILLLLPAVVLTAGCGGGKARVGKPLPAWSEGCLDIHAVNTARGECTFLILPDGTTLTVDAGEFSSEPKKYRSMPQKPDSLTRPTRTYARYMRHFMPYKDSLDYFLLTHFHMDHLGQLEPEYGRSAGGDYVLSGVTALYDELPFREIVDRAYPAYDSLACLAMSTASLANYRRFIGRATEHNGLKAAMLRLGDSGQFPLRRRPERYPDFRITGICSNGCVWDGEKVVDHYGDGTLRENGASCGILLSYGDFDYFTAGDAGGNTRVEYPCARSIGRPVEAMKSHHHLSPHTMQDDMLAVLQPDVIVTQSFYIRDIQPDQGIIRRISESKIPGAKRMYFTNIDRSLTDADPQLYARSAGIGGHIVIRVSPGGKEYCVYMLDDSDTTYTVKQADGPFRCKPQPQNTEKHE</sequence>
<name>A0A1H4EUK6_9BACT</name>
<dbReference type="SUPFAM" id="SSF56281">
    <property type="entry name" value="Metallo-hydrolase/oxidoreductase"/>
    <property type="match status" value="1"/>
</dbReference>
<gene>
    <name evidence="1" type="ORF">SAMN05444145_10872</name>
</gene>
<evidence type="ECO:0000313" key="2">
    <source>
        <dbReference type="Proteomes" id="UP000183253"/>
    </source>
</evidence>